<name>A0ABR5SHW7_9BACT</name>
<evidence type="ECO:0000256" key="3">
    <source>
        <dbReference type="ARBA" id="ARBA00022664"/>
    </source>
</evidence>
<evidence type="ECO:0000256" key="1">
    <source>
        <dbReference type="ARBA" id="ARBA00000109"/>
    </source>
</evidence>
<evidence type="ECO:0000313" key="14">
    <source>
        <dbReference type="EMBL" id="KWT90502.1"/>
    </source>
</evidence>
<reference evidence="14 15" key="1">
    <citation type="submission" date="2015-11" db="EMBL/GenBank/DDBJ databases">
        <authorList>
            <person name="Lin W."/>
        </authorList>
    </citation>
    <scope>NUCLEOTIDE SEQUENCE [LARGE SCALE GENOMIC DNA]</scope>
    <source>
        <strain evidence="14 15">HCH-1</strain>
    </source>
</reference>
<evidence type="ECO:0000256" key="8">
    <source>
        <dbReference type="ARBA" id="ARBA00022842"/>
    </source>
</evidence>
<dbReference type="EC" id="3.1.26.3" evidence="11"/>
<keyword evidence="8 11" id="KW-0460">Magnesium</keyword>
<dbReference type="RefSeq" id="WP_085051742.1">
    <property type="nucleotide sequence ID" value="NZ_LNQR01000035.1"/>
</dbReference>
<keyword evidence="11" id="KW-0699">rRNA-binding</keyword>
<keyword evidence="11" id="KW-0963">Cytoplasm</keyword>
<dbReference type="EMBL" id="LNQR01000035">
    <property type="protein sequence ID" value="KWT90502.1"/>
    <property type="molecule type" value="Genomic_DNA"/>
</dbReference>
<evidence type="ECO:0000256" key="11">
    <source>
        <dbReference type="HAMAP-Rule" id="MF_00104"/>
    </source>
</evidence>
<comment type="catalytic activity">
    <reaction evidence="1 11">
        <text>Endonucleolytic cleavage to 5'-phosphomonoester.</text>
        <dbReference type="EC" id="3.1.26.3"/>
    </reaction>
</comment>
<organism evidence="14 15">
    <name type="scientific">Candidatus Magnetominusculus xianensis</name>
    <dbReference type="NCBI Taxonomy" id="1748249"/>
    <lineage>
        <taxon>Bacteria</taxon>
        <taxon>Pseudomonadati</taxon>
        <taxon>Nitrospirota</taxon>
        <taxon>Nitrospiria</taxon>
        <taxon>Nitrospirales</taxon>
        <taxon>Nitrospiraceae</taxon>
        <taxon>Candidatus Magnetominusculus</taxon>
    </lineage>
</organism>
<feature type="binding site" evidence="11">
    <location>
        <position position="136"/>
    </location>
    <ligand>
        <name>Mg(2+)</name>
        <dbReference type="ChEBI" id="CHEBI:18420"/>
    </ligand>
</feature>
<evidence type="ECO:0000256" key="4">
    <source>
        <dbReference type="ARBA" id="ARBA00022722"/>
    </source>
</evidence>
<dbReference type="SMART" id="SM00535">
    <property type="entry name" value="RIBOc"/>
    <property type="match status" value="1"/>
</dbReference>
<dbReference type="PROSITE" id="PS50137">
    <property type="entry name" value="DS_RBD"/>
    <property type="match status" value="1"/>
</dbReference>
<feature type="active site" evidence="11">
    <location>
        <position position="136"/>
    </location>
</feature>
<dbReference type="Gene3D" id="1.10.1520.10">
    <property type="entry name" value="Ribonuclease III domain"/>
    <property type="match status" value="1"/>
</dbReference>
<dbReference type="InterPro" id="IPR014720">
    <property type="entry name" value="dsRBD_dom"/>
</dbReference>
<keyword evidence="9 11" id="KW-0694">RNA-binding</keyword>
<feature type="binding site" evidence="11">
    <location>
        <position position="133"/>
    </location>
    <ligand>
        <name>Mg(2+)</name>
        <dbReference type="ChEBI" id="CHEBI:18420"/>
    </ligand>
</feature>
<gene>
    <name evidence="11" type="primary">rnc</name>
    <name evidence="14" type="ORF">ASN18_1095</name>
</gene>
<evidence type="ECO:0000256" key="5">
    <source>
        <dbReference type="ARBA" id="ARBA00022723"/>
    </source>
</evidence>
<comment type="subunit">
    <text evidence="11">Homodimer.</text>
</comment>
<comment type="function">
    <text evidence="10 11">Digests double-stranded RNA. Involved in the processing of primary rRNA transcript to yield the immediate precursors to the large and small rRNAs (23S and 16S). Processes some mRNAs, and tRNAs when they are encoded in the rRNA operon. Processes pre-crRNA and tracrRNA of type II CRISPR loci if present in the organism.</text>
</comment>
<dbReference type="SMART" id="SM00358">
    <property type="entry name" value="DSRM"/>
    <property type="match status" value="1"/>
</dbReference>
<evidence type="ECO:0000259" key="13">
    <source>
        <dbReference type="PROSITE" id="PS50142"/>
    </source>
</evidence>
<evidence type="ECO:0000256" key="7">
    <source>
        <dbReference type="ARBA" id="ARBA00022801"/>
    </source>
</evidence>
<comment type="caution">
    <text evidence="14">The sequence shown here is derived from an EMBL/GenBank/DDBJ whole genome shotgun (WGS) entry which is preliminary data.</text>
</comment>
<dbReference type="CDD" id="cd00593">
    <property type="entry name" value="RIBOc"/>
    <property type="match status" value="1"/>
</dbReference>
<dbReference type="PANTHER" id="PTHR14950:SF37">
    <property type="entry name" value="ENDORIBONUCLEASE DICER"/>
    <property type="match status" value="1"/>
</dbReference>
<dbReference type="HAMAP" id="MF_00104">
    <property type="entry name" value="RNase_III"/>
    <property type="match status" value="1"/>
</dbReference>
<comment type="subcellular location">
    <subcellularLocation>
        <location evidence="11">Cytoplasm</location>
    </subcellularLocation>
</comment>
<evidence type="ECO:0000256" key="9">
    <source>
        <dbReference type="ARBA" id="ARBA00022884"/>
    </source>
</evidence>
<dbReference type="InterPro" id="IPR036389">
    <property type="entry name" value="RNase_III_sf"/>
</dbReference>
<dbReference type="InterPro" id="IPR011907">
    <property type="entry name" value="RNase_III"/>
</dbReference>
<evidence type="ECO:0000256" key="10">
    <source>
        <dbReference type="ARBA" id="ARBA00049596"/>
    </source>
</evidence>
<dbReference type="PROSITE" id="PS50142">
    <property type="entry name" value="RNASE_3_2"/>
    <property type="match status" value="1"/>
</dbReference>
<dbReference type="NCBIfam" id="TIGR02191">
    <property type="entry name" value="RNaseIII"/>
    <property type="match status" value="1"/>
</dbReference>
<sequence>MVLPALLTALEQSLNYYFNDKELLVEAVTHRSYYHECLDKSQQYNERVEFLGDSVLGLAISETLYVEKVFCKKNNKLVHTIFSESEMSRLKSYLVSKKILSQLALDMNLGQYLKLGKGEEMTGGREKHSLLANTLEAIFGAVFLDGGYDTAKTVIIKLYQPVLTQVLSSHTSFDYKTELQEISQKLFSSLPEYKLALESGNDHDKDFVYEVYLGGKCMGSGSGKNKKSAQSEAARVALEAIACSKTIDEPQLHNNQAVQ</sequence>
<dbReference type="PANTHER" id="PTHR14950">
    <property type="entry name" value="DICER-RELATED"/>
    <property type="match status" value="1"/>
</dbReference>
<evidence type="ECO:0000256" key="6">
    <source>
        <dbReference type="ARBA" id="ARBA00022759"/>
    </source>
</evidence>
<keyword evidence="3 11" id="KW-0507">mRNA processing</keyword>
<dbReference type="CDD" id="cd10845">
    <property type="entry name" value="DSRM_RNAse_III_family"/>
    <property type="match status" value="1"/>
</dbReference>
<keyword evidence="4 11" id="KW-0540">Nuclease</keyword>
<dbReference type="InterPro" id="IPR000999">
    <property type="entry name" value="RNase_III_dom"/>
</dbReference>
<evidence type="ECO:0000256" key="2">
    <source>
        <dbReference type="ARBA" id="ARBA00010183"/>
    </source>
</evidence>
<dbReference type="Pfam" id="PF14622">
    <property type="entry name" value="Ribonucleas_3_3"/>
    <property type="match status" value="1"/>
</dbReference>
<keyword evidence="6 11" id="KW-0255">Endonuclease</keyword>
<evidence type="ECO:0000259" key="12">
    <source>
        <dbReference type="PROSITE" id="PS50137"/>
    </source>
</evidence>
<keyword evidence="5 11" id="KW-0479">Metal-binding</keyword>
<dbReference type="Proteomes" id="UP000060487">
    <property type="component" value="Unassembled WGS sequence"/>
</dbReference>
<feature type="binding site" evidence="11">
    <location>
        <position position="49"/>
    </location>
    <ligand>
        <name>Mg(2+)</name>
        <dbReference type="ChEBI" id="CHEBI:18420"/>
    </ligand>
</feature>
<evidence type="ECO:0000313" key="15">
    <source>
        <dbReference type="Proteomes" id="UP000060487"/>
    </source>
</evidence>
<protein>
    <recommendedName>
        <fullName evidence="11">Ribonuclease 3</fullName>
        <ecNumber evidence="11">3.1.26.3</ecNumber>
    </recommendedName>
    <alternativeName>
        <fullName evidence="11">Ribonuclease III</fullName>
        <shortName evidence="11">RNase III</shortName>
    </alternativeName>
</protein>
<accession>A0ABR5SHW7</accession>
<keyword evidence="7 11" id="KW-0378">Hydrolase</keyword>
<feature type="active site" evidence="11">
    <location>
        <position position="53"/>
    </location>
</feature>
<keyword evidence="15" id="KW-1185">Reference proteome</keyword>
<dbReference type="Gene3D" id="3.30.160.20">
    <property type="match status" value="1"/>
</dbReference>
<dbReference type="SUPFAM" id="SSF69065">
    <property type="entry name" value="RNase III domain-like"/>
    <property type="match status" value="1"/>
</dbReference>
<keyword evidence="11" id="KW-0819">tRNA processing</keyword>
<feature type="domain" description="DRBM" evidence="12">
    <location>
        <begin position="174"/>
        <end position="243"/>
    </location>
</feature>
<dbReference type="SUPFAM" id="SSF54768">
    <property type="entry name" value="dsRNA-binding domain-like"/>
    <property type="match status" value="1"/>
</dbReference>
<proteinExistence type="inferred from homology"/>
<dbReference type="Pfam" id="PF00035">
    <property type="entry name" value="dsrm"/>
    <property type="match status" value="1"/>
</dbReference>
<comment type="similarity">
    <text evidence="2">Belongs to the ribonuclease III family.</text>
</comment>
<dbReference type="GO" id="GO:0004525">
    <property type="term" value="F:ribonuclease III activity"/>
    <property type="evidence" value="ECO:0007669"/>
    <property type="project" value="UniProtKB-EC"/>
</dbReference>
<keyword evidence="11" id="KW-0698">rRNA processing</keyword>
<feature type="domain" description="RNase III" evidence="13">
    <location>
        <begin position="7"/>
        <end position="147"/>
    </location>
</feature>
<comment type="cofactor">
    <cofactor evidence="11">
        <name>Mg(2+)</name>
        <dbReference type="ChEBI" id="CHEBI:18420"/>
    </cofactor>
</comment>